<dbReference type="Pfam" id="PF05656">
    <property type="entry name" value="DUF805"/>
    <property type="match status" value="1"/>
</dbReference>
<dbReference type="RefSeq" id="WP_160894161.1">
    <property type="nucleotide sequence ID" value="NZ_WUMU01000007.1"/>
</dbReference>
<feature type="transmembrane region" description="Helical" evidence="1">
    <location>
        <begin position="84"/>
        <end position="105"/>
    </location>
</feature>
<dbReference type="PANTHER" id="PTHR34980">
    <property type="entry name" value="INNER MEMBRANE PROTEIN-RELATED-RELATED"/>
    <property type="match status" value="1"/>
</dbReference>
<keyword evidence="1" id="KW-0812">Transmembrane</keyword>
<evidence type="ECO:0000313" key="2">
    <source>
        <dbReference type="EMBL" id="MXN18143.1"/>
    </source>
</evidence>
<feature type="transmembrane region" description="Helical" evidence="1">
    <location>
        <begin position="55"/>
        <end position="72"/>
    </location>
</feature>
<keyword evidence="1" id="KW-1133">Transmembrane helix</keyword>
<sequence length="131" mass="14202">MTFTDAIRTCWGKYAVISGRASRSEYWWWALFTLLVSLGFSVLEDGLLGGVTYDLLGSIASLVLLLPSLCAGGRRLHDRDMSAWWLLLILIPAVGWIVLLCLMVLKGTPGDNRFGPPPAMEGAASGPSFGQ</sequence>
<dbReference type="Proteomes" id="UP000477911">
    <property type="component" value="Unassembled WGS sequence"/>
</dbReference>
<reference evidence="2 3" key="1">
    <citation type="submission" date="2019-12" db="EMBL/GenBank/DDBJ databases">
        <authorList>
            <person name="Li M."/>
        </authorList>
    </citation>
    <scope>NUCLEOTIDE SEQUENCE [LARGE SCALE GENOMIC DNA]</scope>
    <source>
        <strain evidence="2 3">GBMRC 2024</strain>
    </source>
</reference>
<accession>A0A6L7G652</accession>
<dbReference type="PANTHER" id="PTHR34980:SF2">
    <property type="entry name" value="INNER MEMBRANE PROTEIN YHAH-RELATED"/>
    <property type="match status" value="1"/>
</dbReference>
<comment type="caution">
    <text evidence="2">The sequence shown here is derived from an EMBL/GenBank/DDBJ whole genome shotgun (WGS) entry which is preliminary data.</text>
</comment>
<evidence type="ECO:0000256" key="1">
    <source>
        <dbReference type="SAM" id="Phobius"/>
    </source>
</evidence>
<keyword evidence="1" id="KW-0472">Membrane</keyword>
<protein>
    <submittedName>
        <fullName evidence="2">DUF805 domain-containing protein</fullName>
    </submittedName>
</protein>
<dbReference type="GO" id="GO:0005886">
    <property type="term" value="C:plasma membrane"/>
    <property type="evidence" value="ECO:0007669"/>
    <property type="project" value="TreeGrafter"/>
</dbReference>
<name>A0A6L7G652_9RHOB</name>
<dbReference type="EMBL" id="WUMU01000007">
    <property type="protein sequence ID" value="MXN18143.1"/>
    <property type="molecule type" value="Genomic_DNA"/>
</dbReference>
<proteinExistence type="predicted"/>
<evidence type="ECO:0000313" key="3">
    <source>
        <dbReference type="Proteomes" id="UP000477911"/>
    </source>
</evidence>
<keyword evidence="3" id="KW-1185">Reference proteome</keyword>
<dbReference type="InterPro" id="IPR008523">
    <property type="entry name" value="DUF805"/>
</dbReference>
<organism evidence="2 3">
    <name type="scientific">Pseudooceanicola albus</name>
    <dbReference type="NCBI Taxonomy" id="2692189"/>
    <lineage>
        <taxon>Bacteria</taxon>
        <taxon>Pseudomonadati</taxon>
        <taxon>Pseudomonadota</taxon>
        <taxon>Alphaproteobacteria</taxon>
        <taxon>Rhodobacterales</taxon>
        <taxon>Paracoccaceae</taxon>
        <taxon>Pseudooceanicola</taxon>
    </lineage>
</organism>
<dbReference type="AlphaFoldDB" id="A0A6L7G652"/>
<feature type="transmembrane region" description="Helical" evidence="1">
    <location>
        <begin position="26"/>
        <end position="43"/>
    </location>
</feature>
<gene>
    <name evidence="2" type="ORF">GR170_09875</name>
</gene>